<dbReference type="InterPro" id="IPR050222">
    <property type="entry name" value="MATE_MdtK"/>
</dbReference>
<evidence type="ECO:0000256" key="5">
    <source>
        <dbReference type="ARBA" id="ARBA00022692"/>
    </source>
</evidence>
<dbReference type="PANTHER" id="PTHR43298:SF2">
    <property type="entry name" value="FMN_FAD EXPORTER YEEO-RELATED"/>
    <property type="match status" value="1"/>
</dbReference>
<dbReference type="Pfam" id="PF01554">
    <property type="entry name" value="MatE"/>
    <property type="match status" value="2"/>
</dbReference>
<feature type="transmembrane region" description="Helical" evidence="10">
    <location>
        <begin position="293"/>
        <end position="312"/>
    </location>
</feature>
<feature type="transmembrane region" description="Helical" evidence="10">
    <location>
        <begin position="266"/>
        <end position="287"/>
    </location>
</feature>
<comment type="caution">
    <text evidence="11">The sequence shown here is derived from an EMBL/GenBank/DDBJ whole genome shotgun (WGS) entry which is preliminary data.</text>
</comment>
<keyword evidence="2" id="KW-0813">Transport</keyword>
<name>A0A917A387_9HYPH</name>
<dbReference type="GO" id="GO:0042910">
    <property type="term" value="F:xenobiotic transmembrane transporter activity"/>
    <property type="evidence" value="ECO:0007669"/>
    <property type="project" value="InterPro"/>
</dbReference>
<dbReference type="PIRSF" id="PIRSF006603">
    <property type="entry name" value="DinF"/>
    <property type="match status" value="1"/>
</dbReference>
<protein>
    <recommendedName>
        <fullName evidence="9">Multidrug-efflux transporter</fullName>
    </recommendedName>
</protein>
<proteinExistence type="predicted"/>
<evidence type="ECO:0000256" key="10">
    <source>
        <dbReference type="SAM" id="Phobius"/>
    </source>
</evidence>
<dbReference type="PANTHER" id="PTHR43298">
    <property type="entry name" value="MULTIDRUG RESISTANCE PROTEIN NORM-RELATED"/>
    <property type="match status" value="1"/>
</dbReference>
<keyword evidence="7" id="KW-0406">Ion transport</keyword>
<dbReference type="RefSeq" id="WP_188913191.1">
    <property type="nucleotide sequence ID" value="NZ_BMIQ01000012.1"/>
</dbReference>
<keyword evidence="3" id="KW-0050">Antiport</keyword>
<dbReference type="InterPro" id="IPR048279">
    <property type="entry name" value="MdtK-like"/>
</dbReference>
<evidence type="ECO:0000256" key="6">
    <source>
        <dbReference type="ARBA" id="ARBA00022989"/>
    </source>
</evidence>
<evidence type="ECO:0000256" key="1">
    <source>
        <dbReference type="ARBA" id="ARBA00004429"/>
    </source>
</evidence>
<reference evidence="11" key="2">
    <citation type="submission" date="2020-09" db="EMBL/GenBank/DDBJ databases">
        <authorList>
            <person name="Sun Q."/>
            <person name="Zhou Y."/>
        </authorList>
    </citation>
    <scope>NUCLEOTIDE SEQUENCE</scope>
    <source>
        <strain evidence="11">CGMCC 1.15367</strain>
    </source>
</reference>
<comment type="subcellular location">
    <subcellularLocation>
        <location evidence="1">Cell inner membrane</location>
        <topology evidence="1">Multi-pass membrane protein</topology>
    </subcellularLocation>
</comment>
<dbReference type="EMBL" id="BMIQ01000012">
    <property type="protein sequence ID" value="GGE23589.1"/>
    <property type="molecule type" value="Genomic_DNA"/>
</dbReference>
<feature type="transmembrane region" description="Helical" evidence="10">
    <location>
        <begin position="62"/>
        <end position="87"/>
    </location>
</feature>
<reference evidence="11" key="1">
    <citation type="journal article" date="2014" name="Int. J. Syst. Evol. Microbiol.">
        <title>Complete genome sequence of Corynebacterium casei LMG S-19264T (=DSM 44701T), isolated from a smear-ripened cheese.</title>
        <authorList>
            <consortium name="US DOE Joint Genome Institute (JGI-PGF)"/>
            <person name="Walter F."/>
            <person name="Albersmeier A."/>
            <person name="Kalinowski J."/>
            <person name="Ruckert C."/>
        </authorList>
    </citation>
    <scope>NUCLEOTIDE SEQUENCE</scope>
    <source>
        <strain evidence="11">CGMCC 1.15367</strain>
    </source>
</reference>
<accession>A0A917A387</accession>
<dbReference type="CDD" id="cd13131">
    <property type="entry name" value="MATE_NorM_like"/>
    <property type="match status" value="1"/>
</dbReference>
<sequence>MQETTVLPARGAGAPVEGALSWGAHLRATFGLGAPLAGAQLAQIAINVTDTLMVGRLGATELAAAVLGTQAFFVVWIFGGGFAQAAMPIAAAAEGRGDRTGVRRSIRMGFWVVALYGLLMLAPLWHFEAVLLALGQTPETARLAGAFMRILEWGLVPALLVAGARSALSVTGHTGTILLVTIGGAAANAVLNWGLIFGNLGLPALGLEGSALASAITNTLMALAMLVYCARAPRLQAYRFFQRIWRPDWPAFREVLRLGWPISTTIVAEVGLFTASTVMMGWLGAVALAAHGIALQLASIAFMIPLGLSQAATVRVGTAFGAGDWTNLRRAAWTAIAAAIASGLAGAILFWTVPDALVGFYLDPAAPSASAVLTTGVQLVAVAAAFQMIDCLQVVSSGVLRGLADTRIPMVIALVSYWAIGMPIAYGFAFGLGMGGIGIWTGLAAGLLAAAVLMTGRFALRVRLGLTPA</sequence>
<evidence type="ECO:0000256" key="3">
    <source>
        <dbReference type="ARBA" id="ARBA00022449"/>
    </source>
</evidence>
<feature type="transmembrane region" description="Helical" evidence="10">
    <location>
        <begin position="176"/>
        <end position="197"/>
    </location>
</feature>
<dbReference type="AlphaFoldDB" id="A0A917A387"/>
<keyword evidence="5 10" id="KW-0812">Transmembrane</keyword>
<keyword evidence="4" id="KW-1003">Cell membrane</keyword>
<dbReference type="GO" id="GO:0015297">
    <property type="term" value="F:antiporter activity"/>
    <property type="evidence" value="ECO:0007669"/>
    <property type="project" value="UniProtKB-KW"/>
</dbReference>
<feature type="transmembrane region" description="Helical" evidence="10">
    <location>
        <begin position="437"/>
        <end position="460"/>
    </location>
</feature>
<feature type="transmembrane region" description="Helical" evidence="10">
    <location>
        <begin position="332"/>
        <end position="353"/>
    </location>
</feature>
<feature type="transmembrane region" description="Helical" evidence="10">
    <location>
        <begin position="365"/>
        <end position="389"/>
    </location>
</feature>
<evidence type="ECO:0000256" key="4">
    <source>
        <dbReference type="ARBA" id="ARBA00022475"/>
    </source>
</evidence>
<dbReference type="NCBIfam" id="TIGR00797">
    <property type="entry name" value="matE"/>
    <property type="match status" value="1"/>
</dbReference>
<feature type="transmembrane region" description="Helical" evidence="10">
    <location>
        <begin position="108"/>
        <end position="126"/>
    </location>
</feature>
<keyword evidence="12" id="KW-1185">Reference proteome</keyword>
<dbReference type="Proteomes" id="UP000644699">
    <property type="component" value="Unassembled WGS sequence"/>
</dbReference>
<evidence type="ECO:0000256" key="9">
    <source>
        <dbReference type="ARBA" id="ARBA00031636"/>
    </source>
</evidence>
<feature type="transmembrane region" description="Helical" evidence="10">
    <location>
        <begin position="146"/>
        <end position="164"/>
    </location>
</feature>
<gene>
    <name evidence="11" type="primary">norM</name>
    <name evidence="11" type="ORF">GCM10011390_48740</name>
</gene>
<evidence type="ECO:0000313" key="11">
    <source>
        <dbReference type="EMBL" id="GGE23589.1"/>
    </source>
</evidence>
<feature type="transmembrane region" description="Helical" evidence="10">
    <location>
        <begin position="209"/>
        <end position="230"/>
    </location>
</feature>
<organism evidence="11 12">
    <name type="scientific">Aureimonas endophytica</name>
    <dbReference type="NCBI Taxonomy" id="2027858"/>
    <lineage>
        <taxon>Bacteria</taxon>
        <taxon>Pseudomonadati</taxon>
        <taxon>Pseudomonadota</taxon>
        <taxon>Alphaproteobacteria</taxon>
        <taxon>Hyphomicrobiales</taxon>
        <taxon>Aurantimonadaceae</taxon>
        <taxon>Aureimonas</taxon>
    </lineage>
</organism>
<dbReference type="GO" id="GO:0006811">
    <property type="term" value="P:monoatomic ion transport"/>
    <property type="evidence" value="ECO:0007669"/>
    <property type="project" value="UniProtKB-KW"/>
</dbReference>
<keyword evidence="6 10" id="KW-1133">Transmembrane helix</keyword>
<keyword evidence="8 10" id="KW-0472">Membrane</keyword>
<dbReference type="InterPro" id="IPR002528">
    <property type="entry name" value="MATE_fam"/>
</dbReference>
<evidence type="ECO:0000256" key="7">
    <source>
        <dbReference type="ARBA" id="ARBA00023065"/>
    </source>
</evidence>
<evidence type="ECO:0000256" key="2">
    <source>
        <dbReference type="ARBA" id="ARBA00022448"/>
    </source>
</evidence>
<evidence type="ECO:0000313" key="12">
    <source>
        <dbReference type="Proteomes" id="UP000644699"/>
    </source>
</evidence>
<feature type="transmembrane region" description="Helical" evidence="10">
    <location>
        <begin position="410"/>
        <end position="431"/>
    </location>
</feature>
<evidence type="ECO:0000256" key="8">
    <source>
        <dbReference type="ARBA" id="ARBA00023136"/>
    </source>
</evidence>
<dbReference type="GO" id="GO:0005886">
    <property type="term" value="C:plasma membrane"/>
    <property type="evidence" value="ECO:0007669"/>
    <property type="project" value="UniProtKB-SubCell"/>
</dbReference>